<proteinExistence type="predicted"/>
<dbReference type="SUPFAM" id="SSF52540">
    <property type="entry name" value="P-loop containing nucleoside triphosphate hydrolases"/>
    <property type="match status" value="1"/>
</dbReference>
<dbReference type="InterPro" id="IPR020850">
    <property type="entry name" value="GED_dom"/>
</dbReference>
<dbReference type="Proteomes" id="UP000664859">
    <property type="component" value="Unassembled WGS sequence"/>
</dbReference>
<dbReference type="AlphaFoldDB" id="A0A836CJ76"/>
<dbReference type="SMART" id="SM00053">
    <property type="entry name" value="DYNc"/>
    <property type="match status" value="1"/>
</dbReference>
<dbReference type="OrthoDB" id="5061070at2759"/>
<dbReference type="GO" id="GO:0000266">
    <property type="term" value="P:mitochondrial fission"/>
    <property type="evidence" value="ECO:0007669"/>
    <property type="project" value="TreeGrafter"/>
</dbReference>
<dbReference type="PANTHER" id="PTHR11566:SF21">
    <property type="entry name" value="DYNAMIN RELATED PROTEIN 1, ISOFORM A"/>
    <property type="match status" value="1"/>
</dbReference>
<keyword evidence="6" id="KW-1185">Reference proteome</keyword>
<dbReference type="Pfam" id="PF02212">
    <property type="entry name" value="GED"/>
    <property type="match status" value="1"/>
</dbReference>
<dbReference type="GO" id="GO:0005739">
    <property type="term" value="C:mitochondrion"/>
    <property type="evidence" value="ECO:0007669"/>
    <property type="project" value="TreeGrafter"/>
</dbReference>
<feature type="domain" description="Dynamin-type G" evidence="4">
    <location>
        <begin position="35"/>
        <end position="315"/>
    </location>
</feature>
<keyword evidence="1" id="KW-0547">Nucleotide-binding</keyword>
<dbReference type="GO" id="GO:0005874">
    <property type="term" value="C:microtubule"/>
    <property type="evidence" value="ECO:0007669"/>
    <property type="project" value="TreeGrafter"/>
</dbReference>
<organism evidence="5 6">
    <name type="scientific">Tribonema minus</name>
    <dbReference type="NCBI Taxonomy" id="303371"/>
    <lineage>
        <taxon>Eukaryota</taxon>
        <taxon>Sar</taxon>
        <taxon>Stramenopiles</taxon>
        <taxon>Ochrophyta</taxon>
        <taxon>PX clade</taxon>
        <taxon>Xanthophyceae</taxon>
        <taxon>Tribonematales</taxon>
        <taxon>Tribonemataceae</taxon>
        <taxon>Tribonema</taxon>
    </lineage>
</organism>
<dbReference type="GO" id="GO:0016020">
    <property type="term" value="C:membrane"/>
    <property type="evidence" value="ECO:0007669"/>
    <property type="project" value="TreeGrafter"/>
</dbReference>
<dbReference type="InterPro" id="IPR030381">
    <property type="entry name" value="G_DYNAMIN_dom"/>
</dbReference>
<evidence type="ECO:0000259" key="4">
    <source>
        <dbReference type="PROSITE" id="PS51718"/>
    </source>
</evidence>
<dbReference type="InterPro" id="IPR045063">
    <property type="entry name" value="Dynamin_N"/>
</dbReference>
<evidence type="ECO:0000313" key="6">
    <source>
        <dbReference type="Proteomes" id="UP000664859"/>
    </source>
</evidence>
<evidence type="ECO:0000259" key="3">
    <source>
        <dbReference type="PROSITE" id="PS51388"/>
    </source>
</evidence>
<dbReference type="Gene3D" id="1.20.120.1240">
    <property type="entry name" value="Dynamin, middle domain"/>
    <property type="match status" value="1"/>
</dbReference>
<dbReference type="GO" id="GO:0003924">
    <property type="term" value="F:GTPase activity"/>
    <property type="evidence" value="ECO:0007669"/>
    <property type="project" value="InterPro"/>
</dbReference>
<dbReference type="PRINTS" id="PR00195">
    <property type="entry name" value="DYNAMIN"/>
</dbReference>
<dbReference type="InterPro" id="IPR003130">
    <property type="entry name" value="GED"/>
</dbReference>
<dbReference type="Pfam" id="PF00350">
    <property type="entry name" value="Dynamin_N"/>
    <property type="match status" value="1"/>
</dbReference>
<dbReference type="GO" id="GO:0006897">
    <property type="term" value="P:endocytosis"/>
    <property type="evidence" value="ECO:0007669"/>
    <property type="project" value="TreeGrafter"/>
</dbReference>
<protein>
    <submittedName>
        <fullName evidence="5">P-loop containing nucleoside triphosphate hydrolase protein</fullName>
    </submittedName>
</protein>
<dbReference type="InterPro" id="IPR001401">
    <property type="entry name" value="Dynamin_GTPase"/>
</dbReference>
<keyword evidence="2" id="KW-0342">GTP-binding</keyword>
<dbReference type="EMBL" id="JAFCMP010000128">
    <property type="protein sequence ID" value="KAG5185531.1"/>
    <property type="molecule type" value="Genomic_DNA"/>
</dbReference>
<sequence>MAGLEGAALEHAHAKEVRPWLDLVDELRGHGISQDIALPQIAVMGDQSSGKSSVLEAISGVPFPRGGGLVTRCATQLIMKSAPEGAEWAARASVTGPRKNLKGCGPVQGGPGALTRVIADLQNALTSGNASAFSSESIVIEVRAPGLPDLTLIDLPGIVRTATSGQSAGVMAEVNTMVERYLIQERTIILAVVPANQDVATVDILERAKRVDPEGDRTIGVLTKPDLIGPGNEDEVVAVLRNIRKPLKLGYVMLKCRSQADINAGMDNKAALAAEHKFFREHPAFSGLPGTIFGVQCLTGRLTDLLVKRIGAALPAIKWELQSQLGQLETDLAPMVKGVPQDSASCHSCLMRVVSDYCRLLRQSARGYYRDDLLSSKPDLRLHAECQAIFKSLHADIADTMPGFNDPGFGDKLAAEITALKGRELPGFLNLQVFYGFMVQNVETWRPAVEICRSQVANATLSIASLLIQALAVQFPRLCGAIRDAVSGLVEQLADEVSTRIEEIFQKESDPFTTNEGMLDVINTIRFRLFDVALEEALATAGEKPAESNALLATLRESLGAWYMKNHGVGTMANVEDMCTLLQAYWNVATKRLVDNVCMTMEQDFVVRLLGLAESELFLLAARLENVEELFVEDASVMERRRTLQAKRDRLNRGMESLRSFLLALIAAVAVSCCCAHGDRMAPEVVAEPPPGESTREEGVFDGDGKPRCAVLLKRVAL</sequence>
<dbReference type="Pfam" id="PF01031">
    <property type="entry name" value="Dynamin_M"/>
    <property type="match status" value="1"/>
</dbReference>
<comment type="caution">
    <text evidence="5">The sequence shown here is derived from an EMBL/GenBank/DDBJ whole genome shotgun (WGS) entry which is preliminary data.</text>
</comment>
<dbReference type="PROSITE" id="PS51718">
    <property type="entry name" value="G_DYNAMIN_2"/>
    <property type="match status" value="1"/>
</dbReference>
<keyword evidence="5" id="KW-0378">Hydrolase</keyword>
<reference evidence="5" key="1">
    <citation type="submission" date="2021-02" db="EMBL/GenBank/DDBJ databases">
        <title>First Annotated Genome of the Yellow-green Alga Tribonema minus.</title>
        <authorList>
            <person name="Mahan K.M."/>
        </authorList>
    </citation>
    <scope>NUCLEOTIDE SEQUENCE</scope>
    <source>
        <strain evidence="5">UTEX B ZZ1240</strain>
    </source>
</reference>
<name>A0A836CJ76_9STRA</name>
<dbReference type="PROSITE" id="PS51388">
    <property type="entry name" value="GED"/>
    <property type="match status" value="1"/>
</dbReference>
<accession>A0A836CJ76</accession>
<evidence type="ECO:0000256" key="1">
    <source>
        <dbReference type="ARBA" id="ARBA00022741"/>
    </source>
</evidence>
<dbReference type="CDD" id="cd08771">
    <property type="entry name" value="DLP_1"/>
    <property type="match status" value="1"/>
</dbReference>
<dbReference type="PANTHER" id="PTHR11566">
    <property type="entry name" value="DYNAMIN"/>
    <property type="match status" value="1"/>
</dbReference>
<dbReference type="InterPro" id="IPR022812">
    <property type="entry name" value="Dynamin"/>
</dbReference>
<dbReference type="InterPro" id="IPR027417">
    <property type="entry name" value="P-loop_NTPase"/>
</dbReference>
<feature type="domain" description="GED" evidence="3">
    <location>
        <begin position="575"/>
        <end position="666"/>
    </location>
</feature>
<dbReference type="GO" id="GO:0008017">
    <property type="term" value="F:microtubule binding"/>
    <property type="evidence" value="ECO:0007669"/>
    <property type="project" value="TreeGrafter"/>
</dbReference>
<evidence type="ECO:0000256" key="2">
    <source>
        <dbReference type="ARBA" id="ARBA00023134"/>
    </source>
</evidence>
<dbReference type="Gene3D" id="3.40.50.300">
    <property type="entry name" value="P-loop containing nucleotide triphosphate hydrolases"/>
    <property type="match status" value="1"/>
</dbReference>
<evidence type="ECO:0000313" key="5">
    <source>
        <dbReference type="EMBL" id="KAG5185531.1"/>
    </source>
</evidence>
<gene>
    <name evidence="5" type="ORF">JKP88DRAFT_260497</name>
</gene>
<dbReference type="InterPro" id="IPR000375">
    <property type="entry name" value="Dynamin_stalk"/>
</dbReference>
<dbReference type="GO" id="GO:0048312">
    <property type="term" value="P:intracellular distribution of mitochondria"/>
    <property type="evidence" value="ECO:0007669"/>
    <property type="project" value="TreeGrafter"/>
</dbReference>
<dbReference type="GO" id="GO:0016559">
    <property type="term" value="P:peroxisome fission"/>
    <property type="evidence" value="ECO:0007669"/>
    <property type="project" value="TreeGrafter"/>
</dbReference>
<dbReference type="GO" id="GO:0005525">
    <property type="term" value="F:GTP binding"/>
    <property type="evidence" value="ECO:0007669"/>
    <property type="project" value="InterPro"/>
</dbReference>